<dbReference type="SMART" id="SM00400">
    <property type="entry name" value="ZnF_CHCC"/>
    <property type="match status" value="1"/>
</dbReference>
<evidence type="ECO:0000256" key="13">
    <source>
        <dbReference type="PIRNR" id="PIRNR002811"/>
    </source>
</evidence>
<dbReference type="Proteomes" id="UP001595791">
    <property type="component" value="Unassembled WGS sequence"/>
</dbReference>
<evidence type="ECO:0000256" key="10">
    <source>
        <dbReference type="ARBA" id="ARBA00023125"/>
    </source>
</evidence>
<dbReference type="InterPro" id="IPR013264">
    <property type="entry name" value="DNAG_N"/>
</dbReference>
<sequence length="598" mass="66027">MARIPEDFVQDLLNRLDIVEVVERYLPLKKAGQNYMACCPFHKEKSPSFTVSPTKQFYHCFGCGVHGSAIGFVMEYEGLGFQDTVEKLAESVGMKVPRGEGGTPVRRPAKDVSLVELNARALQFYRQCLKDSPRAIDYLKRRGLTGQVAARFGLGYAPDNWHPLAQVFGDYATNPALKEVGLVIDHEDSGRRYDRFRDRIIFPILDSKHNVIGFGGRVIDQGDPKYLNSPETPLFHKGLELYGLPQARQAVRTKGRVLVVEGYMDVVALAQLGVEYAVATLGTACTPDHVRKLLRLADEVVFCFDGDNAGRRAAWRALENSVGQVVDGKKLSFLFLPPEHDPDSYIRAHGAEAFEALVADAGLGMAAFLTRELASQVDLASEEGRAKLLHLAKPLVEQIQAPALGTLVRKRLAELVELETNEVARLTGASSRASGPVSGGERGGGRRWSLDPQPSVKPAADLGRELLQLLLVAPHLALEVPQSALPHDSDNPRLQAIVRVVDFVVEQIVPPLGVHMLEALRDSEYHGLLSEALRLGEEHYGRSSEEEIRQAWRDGLTRFLKSLEQAEAAARLAELQTKRPSQMSEAEKAEFLRLTGLR</sequence>
<dbReference type="InterPro" id="IPR019475">
    <property type="entry name" value="DNA_primase_DnaB-bd"/>
</dbReference>
<evidence type="ECO:0000259" key="15">
    <source>
        <dbReference type="PROSITE" id="PS50880"/>
    </source>
</evidence>
<dbReference type="NCBIfam" id="TIGR01391">
    <property type="entry name" value="dnaG"/>
    <property type="match status" value="1"/>
</dbReference>
<keyword evidence="7 12" id="KW-0863">Zinc-finger</keyword>
<keyword evidence="1 12" id="KW-0240">DNA-directed RNA polymerase</keyword>
<dbReference type="InterPro" id="IPR006171">
    <property type="entry name" value="TOPRIM_dom"/>
</dbReference>
<dbReference type="InterPro" id="IPR013173">
    <property type="entry name" value="DNA_primase_DnaG_DnaB-bd_dom"/>
</dbReference>
<reference evidence="17" key="1">
    <citation type="journal article" date="2019" name="Int. J. Syst. Evol. Microbiol.">
        <title>The Global Catalogue of Microorganisms (GCM) 10K type strain sequencing project: providing services to taxonomists for standard genome sequencing and annotation.</title>
        <authorList>
            <consortium name="The Broad Institute Genomics Platform"/>
            <consortium name="The Broad Institute Genome Sequencing Center for Infectious Disease"/>
            <person name="Wu L."/>
            <person name="Ma J."/>
        </authorList>
    </citation>
    <scope>NUCLEOTIDE SEQUENCE [LARGE SCALE GENOMIC DNA]</scope>
    <source>
        <strain evidence="17">LMG 29894</strain>
    </source>
</reference>
<comment type="cofactor">
    <cofactor evidence="12 13">
        <name>Zn(2+)</name>
        <dbReference type="ChEBI" id="CHEBI:29105"/>
    </cofactor>
    <text evidence="12 13">Binds 1 zinc ion per monomer.</text>
</comment>
<dbReference type="InterPro" id="IPR006295">
    <property type="entry name" value="DNA_primase_DnaG"/>
</dbReference>
<proteinExistence type="inferred from homology"/>
<keyword evidence="6 12" id="KW-0479">Metal-binding</keyword>
<dbReference type="Gene3D" id="1.10.860.10">
    <property type="entry name" value="DNAb Helicase, Chain A"/>
    <property type="match status" value="1"/>
</dbReference>
<keyword evidence="3 12" id="KW-0808">Transferase</keyword>
<dbReference type="Gene3D" id="3.40.1360.10">
    <property type="match status" value="1"/>
</dbReference>
<dbReference type="PROSITE" id="PS50880">
    <property type="entry name" value="TOPRIM"/>
    <property type="match status" value="1"/>
</dbReference>
<evidence type="ECO:0000256" key="1">
    <source>
        <dbReference type="ARBA" id="ARBA00022478"/>
    </source>
</evidence>
<keyword evidence="4 12" id="KW-0548">Nucleotidyltransferase</keyword>
<feature type="zinc finger region" description="CHC2-type" evidence="12">
    <location>
        <begin position="39"/>
        <end position="63"/>
    </location>
</feature>
<name>A0ABV8MQV1_9NEIS</name>
<comment type="subunit">
    <text evidence="12">Monomer. Interacts with DnaB.</text>
</comment>
<keyword evidence="5 12" id="KW-0235">DNA replication</keyword>
<accession>A0ABV8MQV1</accession>
<keyword evidence="8 12" id="KW-0862">Zinc</keyword>
<dbReference type="Pfam" id="PF10410">
    <property type="entry name" value="DnaB_bind"/>
    <property type="match status" value="1"/>
</dbReference>
<dbReference type="Pfam" id="PF08275">
    <property type="entry name" value="DNAG_N"/>
    <property type="match status" value="1"/>
</dbReference>
<comment type="caution">
    <text evidence="16">The sequence shown here is derived from an EMBL/GenBank/DDBJ whole genome shotgun (WGS) entry which is preliminary data.</text>
</comment>
<gene>
    <name evidence="12 16" type="primary">dnaG</name>
    <name evidence="16" type="ORF">ACFOW7_08855</name>
</gene>
<evidence type="ECO:0000313" key="17">
    <source>
        <dbReference type="Proteomes" id="UP001595791"/>
    </source>
</evidence>
<evidence type="ECO:0000256" key="11">
    <source>
        <dbReference type="ARBA" id="ARBA00023163"/>
    </source>
</evidence>
<dbReference type="InterPro" id="IPR034151">
    <property type="entry name" value="TOPRIM_DnaG_bac"/>
</dbReference>
<dbReference type="SMART" id="SM00493">
    <property type="entry name" value="TOPRIM"/>
    <property type="match status" value="1"/>
</dbReference>
<dbReference type="PANTHER" id="PTHR30313:SF2">
    <property type="entry name" value="DNA PRIMASE"/>
    <property type="match status" value="1"/>
</dbReference>
<dbReference type="RefSeq" id="WP_378163237.1">
    <property type="nucleotide sequence ID" value="NZ_JBHSBU010000001.1"/>
</dbReference>
<dbReference type="InterPro" id="IPR050219">
    <property type="entry name" value="DnaG_primase"/>
</dbReference>
<keyword evidence="17" id="KW-1185">Reference proteome</keyword>
<dbReference type="InterPro" id="IPR036977">
    <property type="entry name" value="DNA_primase_Znf_CHC2"/>
</dbReference>
<dbReference type="InterPro" id="IPR030846">
    <property type="entry name" value="DnaG_bac"/>
</dbReference>
<evidence type="ECO:0000256" key="2">
    <source>
        <dbReference type="ARBA" id="ARBA00022515"/>
    </source>
</evidence>
<dbReference type="CDD" id="cd03364">
    <property type="entry name" value="TOPRIM_DnaG_primases"/>
    <property type="match status" value="1"/>
</dbReference>
<feature type="domain" description="Toprim" evidence="15">
    <location>
        <begin position="255"/>
        <end position="337"/>
    </location>
</feature>
<dbReference type="PIRSF" id="PIRSF002811">
    <property type="entry name" value="DnaG"/>
    <property type="match status" value="1"/>
</dbReference>
<comment type="similarity">
    <text evidence="12 13">Belongs to the DnaG primase family.</text>
</comment>
<comment type="domain">
    <text evidence="12">Contains an N-terminal zinc-binding domain, a central core domain that contains the primase activity, and a C-terminal DnaB-binding domain.</text>
</comment>
<evidence type="ECO:0000256" key="8">
    <source>
        <dbReference type="ARBA" id="ARBA00022833"/>
    </source>
</evidence>
<keyword evidence="9" id="KW-0460">Magnesium</keyword>
<dbReference type="Gene3D" id="3.90.580.10">
    <property type="entry name" value="Zinc finger, CHC2-type domain"/>
    <property type="match status" value="1"/>
</dbReference>
<keyword evidence="2 12" id="KW-0639">Primosome</keyword>
<dbReference type="SUPFAM" id="SSF56731">
    <property type="entry name" value="DNA primase core"/>
    <property type="match status" value="1"/>
</dbReference>
<comment type="function">
    <text evidence="12 13">RNA polymerase that catalyzes the synthesis of short RNA molecules used as primers for DNA polymerase during DNA replication.</text>
</comment>
<dbReference type="Pfam" id="PF01807">
    <property type="entry name" value="Zn_ribbon_DnaG"/>
    <property type="match status" value="1"/>
</dbReference>
<dbReference type="Gene3D" id="1.20.50.20">
    <property type="entry name" value="DnaG, RNA polymerase domain, helical bundle"/>
    <property type="match status" value="1"/>
</dbReference>
<protein>
    <recommendedName>
        <fullName evidence="12 13">DNA primase</fullName>
        <ecNumber evidence="12">2.7.7.101</ecNumber>
    </recommendedName>
</protein>
<dbReference type="SUPFAM" id="SSF117023">
    <property type="entry name" value="DNA primase DnaG, C-terminal domain"/>
    <property type="match status" value="1"/>
</dbReference>
<keyword evidence="10 12" id="KW-0238">DNA-binding</keyword>
<dbReference type="HAMAP" id="MF_00974">
    <property type="entry name" value="DNA_primase_DnaG"/>
    <property type="match status" value="1"/>
</dbReference>
<dbReference type="InterPro" id="IPR037068">
    <property type="entry name" value="DNA_primase_core_N_sf"/>
</dbReference>
<evidence type="ECO:0000256" key="4">
    <source>
        <dbReference type="ARBA" id="ARBA00022695"/>
    </source>
</evidence>
<evidence type="ECO:0000256" key="14">
    <source>
        <dbReference type="SAM" id="MobiDB-lite"/>
    </source>
</evidence>
<dbReference type="Gene3D" id="3.90.980.10">
    <property type="entry name" value="DNA primase, catalytic core, N-terminal domain"/>
    <property type="match status" value="1"/>
</dbReference>
<feature type="region of interest" description="Disordered" evidence="14">
    <location>
        <begin position="427"/>
        <end position="453"/>
    </location>
</feature>
<evidence type="ECO:0000313" key="16">
    <source>
        <dbReference type="EMBL" id="MFC4159461.1"/>
    </source>
</evidence>
<evidence type="ECO:0000256" key="9">
    <source>
        <dbReference type="ARBA" id="ARBA00022842"/>
    </source>
</evidence>
<dbReference type="Pfam" id="PF13662">
    <property type="entry name" value="Toprim_4"/>
    <property type="match status" value="1"/>
</dbReference>
<organism evidence="16 17">
    <name type="scientific">Chitinimonas lacunae</name>
    <dbReference type="NCBI Taxonomy" id="1963018"/>
    <lineage>
        <taxon>Bacteria</taxon>
        <taxon>Pseudomonadati</taxon>
        <taxon>Pseudomonadota</taxon>
        <taxon>Betaproteobacteria</taxon>
        <taxon>Neisseriales</taxon>
        <taxon>Chitinibacteraceae</taxon>
        <taxon>Chitinimonas</taxon>
    </lineage>
</organism>
<dbReference type="InterPro" id="IPR002694">
    <property type="entry name" value="Znf_CHC2"/>
</dbReference>
<dbReference type="EMBL" id="JBHSBU010000001">
    <property type="protein sequence ID" value="MFC4159461.1"/>
    <property type="molecule type" value="Genomic_DNA"/>
</dbReference>
<dbReference type="InterPro" id="IPR016136">
    <property type="entry name" value="DNA_helicase_N/primase_C"/>
</dbReference>
<evidence type="ECO:0000256" key="3">
    <source>
        <dbReference type="ARBA" id="ARBA00022679"/>
    </source>
</evidence>
<evidence type="ECO:0000256" key="12">
    <source>
        <dbReference type="HAMAP-Rule" id="MF_00974"/>
    </source>
</evidence>
<keyword evidence="11 12" id="KW-0804">Transcription</keyword>
<evidence type="ECO:0000256" key="7">
    <source>
        <dbReference type="ARBA" id="ARBA00022771"/>
    </source>
</evidence>
<comment type="catalytic activity">
    <reaction evidence="12">
        <text>ssDNA + n NTP = ssDNA/pppN(pN)n-1 hybrid + (n-1) diphosphate.</text>
        <dbReference type="EC" id="2.7.7.101"/>
    </reaction>
</comment>
<dbReference type="SUPFAM" id="SSF57783">
    <property type="entry name" value="Zinc beta-ribbon"/>
    <property type="match status" value="1"/>
</dbReference>
<evidence type="ECO:0000256" key="6">
    <source>
        <dbReference type="ARBA" id="ARBA00022723"/>
    </source>
</evidence>
<dbReference type="Pfam" id="PF08278">
    <property type="entry name" value="DnaG_DnaB_bind"/>
    <property type="match status" value="1"/>
</dbReference>
<evidence type="ECO:0000256" key="5">
    <source>
        <dbReference type="ARBA" id="ARBA00022705"/>
    </source>
</evidence>
<dbReference type="PANTHER" id="PTHR30313">
    <property type="entry name" value="DNA PRIMASE"/>
    <property type="match status" value="1"/>
</dbReference>
<dbReference type="EC" id="2.7.7.101" evidence="12"/>